<sequence>MGKKRPVHYNGKLPPLPAEAVQALIDAGRQQKAIGPAKAVASSVNQLRQFQQAKHGNAASSFNVNEETVKNFWNGLCDEDIKSQSVPQTIGDEDTNSETSADELQIAE</sequence>
<name>A0A8S0VL14_OLEEU</name>
<dbReference type="Proteomes" id="UP000594638">
    <property type="component" value="Unassembled WGS sequence"/>
</dbReference>
<protein>
    <submittedName>
        <fullName evidence="2">Uncharacterized protein</fullName>
    </submittedName>
</protein>
<feature type="region of interest" description="Disordered" evidence="1">
    <location>
        <begin position="84"/>
        <end position="108"/>
    </location>
</feature>
<accession>A0A8S0VL14</accession>
<organism evidence="2 3">
    <name type="scientific">Olea europaea subsp. europaea</name>
    <dbReference type="NCBI Taxonomy" id="158383"/>
    <lineage>
        <taxon>Eukaryota</taxon>
        <taxon>Viridiplantae</taxon>
        <taxon>Streptophyta</taxon>
        <taxon>Embryophyta</taxon>
        <taxon>Tracheophyta</taxon>
        <taxon>Spermatophyta</taxon>
        <taxon>Magnoliopsida</taxon>
        <taxon>eudicotyledons</taxon>
        <taxon>Gunneridae</taxon>
        <taxon>Pentapetalae</taxon>
        <taxon>asterids</taxon>
        <taxon>lamiids</taxon>
        <taxon>Lamiales</taxon>
        <taxon>Oleaceae</taxon>
        <taxon>Oleeae</taxon>
        <taxon>Olea</taxon>
    </lineage>
</organism>
<keyword evidence="3" id="KW-1185">Reference proteome</keyword>
<evidence type="ECO:0000313" key="3">
    <source>
        <dbReference type="Proteomes" id="UP000594638"/>
    </source>
</evidence>
<reference evidence="2 3" key="1">
    <citation type="submission" date="2019-12" db="EMBL/GenBank/DDBJ databases">
        <authorList>
            <person name="Alioto T."/>
            <person name="Alioto T."/>
            <person name="Gomez Garrido J."/>
        </authorList>
    </citation>
    <scope>NUCLEOTIDE SEQUENCE [LARGE SCALE GENOMIC DNA]</scope>
</reference>
<evidence type="ECO:0000313" key="2">
    <source>
        <dbReference type="EMBL" id="CAA3032552.1"/>
    </source>
</evidence>
<proteinExistence type="predicted"/>
<comment type="caution">
    <text evidence="2">The sequence shown here is derived from an EMBL/GenBank/DDBJ whole genome shotgun (WGS) entry which is preliminary data.</text>
</comment>
<gene>
    <name evidence="2" type="ORF">OLEA9_A011779</name>
</gene>
<dbReference type="AlphaFoldDB" id="A0A8S0VL14"/>
<evidence type="ECO:0000256" key="1">
    <source>
        <dbReference type="SAM" id="MobiDB-lite"/>
    </source>
</evidence>
<dbReference type="EMBL" id="CACTIH010009611">
    <property type="protein sequence ID" value="CAA3032552.1"/>
    <property type="molecule type" value="Genomic_DNA"/>
</dbReference>
<dbReference type="Gramene" id="OE9A011779T1">
    <property type="protein sequence ID" value="OE9A011779C1"/>
    <property type="gene ID" value="OE9A011779"/>
</dbReference>